<evidence type="ECO:0000259" key="13">
    <source>
        <dbReference type="Pfam" id="PF07715"/>
    </source>
</evidence>
<dbReference type="InterPro" id="IPR000531">
    <property type="entry name" value="Beta-barrel_TonB"/>
</dbReference>
<dbReference type="EMBL" id="CP022746">
    <property type="protein sequence ID" value="ASY46204.1"/>
    <property type="molecule type" value="Genomic_DNA"/>
</dbReference>
<evidence type="ECO:0000256" key="5">
    <source>
        <dbReference type="ARBA" id="ARBA00023077"/>
    </source>
</evidence>
<evidence type="ECO:0000256" key="9">
    <source>
        <dbReference type="RuleBase" id="RU003357"/>
    </source>
</evidence>
<feature type="signal peptide" evidence="11">
    <location>
        <begin position="1"/>
        <end position="24"/>
    </location>
</feature>
<evidence type="ECO:0000256" key="7">
    <source>
        <dbReference type="ARBA" id="ARBA00023237"/>
    </source>
</evidence>
<dbReference type="InterPro" id="IPR036942">
    <property type="entry name" value="Beta-barrel_TonB_sf"/>
</dbReference>
<proteinExistence type="inferred from homology"/>
<dbReference type="AlphaFoldDB" id="A0A249MYG1"/>
<dbReference type="PROSITE" id="PS52016">
    <property type="entry name" value="TONB_DEPENDENT_REC_3"/>
    <property type="match status" value="1"/>
</dbReference>
<organism evidence="14 15">
    <name type="scientific">Sphingobium xenophagum</name>
    <dbReference type="NCBI Taxonomy" id="121428"/>
    <lineage>
        <taxon>Bacteria</taxon>
        <taxon>Pseudomonadati</taxon>
        <taxon>Pseudomonadota</taxon>
        <taxon>Alphaproteobacteria</taxon>
        <taxon>Sphingomonadales</taxon>
        <taxon>Sphingomonadaceae</taxon>
        <taxon>Sphingobium</taxon>
    </lineage>
</organism>
<gene>
    <name evidence="14" type="ORF">CJD35_17135</name>
</gene>
<dbReference type="CDD" id="cd01347">
    <property type="entry name" value="ligand_gated_channel"/>
    <property type="match status" value="1"/>
</dbReference>
<comment type="similarity">
    <text evidence="8 9">Belongs to the TonB-dependent receptor family.</text>
</comment>
<feature type="domain" description="TonB-dependent receptor-like beta-barrel" evidence="12">
    <location>
        <begin position="389"/>
        <end position="834"/>
    </location>
</feature>
<evidence type="ECO:0000256" key="10">
    <source>
        <dbReference type="SAM" id="MobiDB-lite"/>
    </source>
</evidence>
<dbReference type="Gene3D" id="2.170.130.10">
    <property type="entry name" value="TonB-dependent receptor, plug domain"/>
    <property type="match status" value="1"/>
</dbReference>
<reference evidence="14 15" key="1">
    <citation type="submission" date="2017-08" db="EMBL/GenBank/DDBJ databases">
        <title>Whole Genome Sequence of Sphingobium hydrophobicum C1: Insights into Adaption to the Electronic-waste Contaminated Sediment.</title>
        <authorList>
            <person name="Song D."/>
            <person name="Chen X."/>
            <person name="Xu M."/>
        </authorList>
    </citation>
    <scope>NUCLEOTIDE SEQUENCE [LARGE SCALE GENOMIC DNA]</scope>
    <source>
        <strain evidence="14 15">C1</strain>
    </source>
</reference>
<feature type="region of interest" description="Disordered" evidence="10">
    <location>
        <begin position="28"/>
        <end position="64"/>
    </location>
</feature>
<dbReference type="SUPFAM" id="SSF56935">
    <property type="entry name" value="Porins"/>
    <property type="match status" value="1"/>
</dbReference>
<comment type="subcellular location">
    <subcellularLocation>
        <location evidence="1 8">Cell outer membrane</location>
        <topology evidence="1 8">Multi-pass membrane protein</topology>
    </subcellularLocation>
</comment>
<accession>A0A249MYG1</accession>
<evidence type="ECO:0000256" key="6">
    <source>
        <dbReference type="ARBA" id="ARBA00023136"/>
    </source>
</evidence>
<dbReference type="Proteomes" id="UP000217141">
    <property type="component" value="Chromosome II"/>
</dbReference>
<keyword evidence="6 8" id="KW-0472">Membrane</keyword>
<evidence type="ECO:0000256" key="2">
    <source>
        <dbReference type="ARBA" id="ARBA00022448"/>
    </source>
</evidence>
<dbReference type="KEGG" id="shyd:CJD35_17135"/>
<keyword evidence="3 8" id="KW-1134">Transmembrane beta strand</keyword>
<evidence type="ECO:0000256" key="8">
    <source>
        <dbReference type="PROSITE-ProRule" id="PRU01360"/>
    </source>
</evidence>
<dbReference type="PANTHER" id="PTHR47234:SF3">
    <property type="entry name" value="SECRETIN_TONB SHORT N-TERMINAL DOMAIN-CONTAINING PROTEIN"/>
    <property type="match status" value="1"/>
</dbReference>
<keyword evidence="11" id="KW-0732">Signal</keyword>
<evidence type="ECO:0000256" key="1">
    <source>
        <dbReference type="ARBA" id="ARBA00004571"/>
    </source>
</evidence>
<dbReference type="InterPro" id="IPR012910">
    <property type="entry name" value="Plug_dom"/>
</dbReference>
<feature type="compositionally biased region" description="Low complexity" evidence="10">
    <location>
        <begin position="36"/>
        <end position="64"/>
    </location>
</feature>
<dbReference type="PANTHER" id="PTHR47234">
    <property type="match status" value="1"/>
</dbReference>
<sequence>MMKGQLLTALMVGTALTAAVPAWAQDVPGMRPAPDEPAAPAEAAMPEAQVEPPAPDAPAAMSDPQSSDIVVIGSRGKPRTDVDRPVAVDVVSNVELRATGQTDLGQQIQFTSPSFNSAKYGVNGATNFADPASLRGLAPDQVLVLVNGKRRHQFSAINLNVAPGLGTVVTDLNSIPTGAVKRTEVLRDGAAAQYGSDAIAGVVNIVLNDQVGGYLEANGGIYQEGDGFTNKISLNHGIALGSGGGFINYTLEYFGFEGTNRSDTYTGTLYPATPADYAVTGPTPNFPYSTANPRADRGVYPQTPFVVGNYGANRNRTYQAFVNASYPVNDDTNIYAFGGYSRKDIRAFGFFRSAAVASNAALGIFPDGYVPVLPGTSIDWSAVGGVNSVVADWKVDFSVGYGDNHLDQNARNTVNASLGNASPTEFYVGRTAFNQWTVDLNASKDFGPVGFIGKSLNIAWGGQYRRDNFMVKRGDPASYAVGPLAVTGKAPGANGRPGYAPADENDVSRHSVGAYVDAEAEFDDRLLVTAALRFEKYSDFGNNLSGKLAGRYKITDQIALRGSYNRGFRAPSLQQTGNRVNTSTVQNNQIFITQQVSSDDPRLAALGVPDPKAEISNSYSLGITGDLPDVLGGKVTATIDAFQIDIKDRIVITEGLLTAQYPAVRALFPQSREIRFFTNQIDTRTRGIDVVLTYKTQIGSDQNLTLTLAGTHAQTDVLRQRATPAPILAGASATAQQIQLLGQTATELIEVAQPRTKILGSANYGWDKLNLGLRASYFGSVKAFSTGLSSQDKNVKCDATNRCVQTFRGKALFDATLNYAFTESFSLTVGANNIFNTYPDKWKNRRDGDVGQAASYSDGQTPYTRNANQFGFNGSYYFITAGVKF</sequence>
<evidence type="ECO:0000256" key="3">
    <source>
        <dbReference type="ARBA" id="ARBA00022452"/>
    </source>
</evidence>
<evidence type="ECO:0000313" key="15">
    <source>
        <dbReference type="Proteomes" id="UP000217141"/>
    </source>
</evidence>
<dbReference type="Pfam" id="PF00593">
    <property type="entry name" value="TonB_dep_Rec_b-barrel"/>
    <property type="match status" value="1"/>
</dbReference>
<dbReference type="InterPro" id="IPR037066">
    <property type="entry name" value="Plug_dom_sf"/>
</dbReference>
<protein>
    <recommendedName>
        <fullName evidence="16">Iron complex outermembrane recepter protein</fullName>
    </recommendedName>
</protein>
<evidence type="ECO:0000256" key="4">
    <source>
        <dbReference type="ARBA" id="ARBA00022692"/>
    </source>
</evidence>
<evidence type="ECO:0000256" key="11">
    <source>
        <dbReference type="SAM" id="SignalP"/>
    </source>
</evidence>
<evidence type="ECO:0000259" key="12">
    <source>
        <dbReference type="Pfam" id="PF00593"/>
    </source>
</evidence>
<dbReference type="GO" id="GO:0009279">
    <property type="term" value="C:cell outer membrane"/>
    <property type="evidence" value="ECO:0007669"/>
    <property type="project" value="UniProtKB-SubCell"/>
</dbReference>
<keyword evidence="2 8" id="KW-0813">Transport</keyword>
<keyword evidence="7 8" id="KW-0998">Cell outer membrane</keyword>
<dbReference type="Pfam" id="PF07715">
    <property type="entry name" value="Plug"/>
    <property type="match status" value="1"/>
</dbReference>
<keyword evidence="4 8" id="KW-0812">Transmembrane</keyword>
<dbReference type="RefSeq" id="WP_095687286.1">
    <property type="nucleotide sequence ID" value="NZ_CP022746.1"/>
</dbReference>
<dbReference type="Gene3D" id="2.40.170.20">
    <property type="entry name" value="TonB-dependent receptor, beta-barrel domain"/>
    <property type="match status" value="1"/>
</dbReference>
<keyword evidence="5 9" id="KW-0798">TonB box</keyword>
<name>A0A249MYG1_SPHXE</name>
<dbReference type="InterPro" id="IPR039426">
    <property type="entry name" value="TonB-dep_rcpt-like"/>
</dbReference>
<feature type="chain" id="PRO_5012693274" description="Iron complex outermembrane recepter protein" evidence="11">
    <location>
        <begin position="25"/>
        <end position="885"/>
    </location>
</feature>
<evidence type="ECO:0008006" key="16">
    <source>
        <dbReference type="Google" id="ProtNLM"/>
    </source>
</evidence>
<evidence type="ECO:0000313" key="14">
    <source>
        <dbReference type="EMBL" id="ASY46204.1"/>
    </source>
</evidence>
<feature type="domain" description="TonB-dependent receptor plug" evidence="13">
    <location>
        <begin position="83"/>
        <end position="202"/>
    </location>
</feature>